<dbReference type="GO" id="GO:0000981">
    <property type="term" value="F:DNA-binding transcription factor activity, RNA polymerase II-specific"/>
    <property type="evidence" value="ECO:0007669"/>
    <property type="project" value="TreeGrafter"/>
</dbReference>
<dbReference type="InterPro" id="IPR036638">
    <property type="entry name" value="HLH_DNA-bd_sf"/>
</dbReference>
<reference evidence="9 10" key="1">
    <citation type="submission" date="2024-04" db="EMBL/GenBank/DDBJ databases">
        <authorList>
            <person name="Fracassetti M."/>
        </authorList>
    </citation>
    <scope>NUCLEOTIDE SEQUENCE [LARGE SCALE GENOMIC DNA]</scope>
</reference>
<dbReference type="Proteomes" id="UP001497516">
    <property type="component" value="Chromosome 7"/>
</dbReference>
<proteinExistence type="predicted"/>
<keyword evidence="10" id="KW-1185">Reference proteome</keyword>
<keyword evidence="4" id="KW-0804">Transcription</keyword>
<sequence length="361" mass="38668">MYPPPPSTANSSSSNTARQQQQKPAGLTRYGSAPGSFINKAVDSVIGADEGRQFFAANNIGNHDNNSNGRYFSGGGESFSSSQLTSESGCRVNSSVDHKSSGGGRGGGDRVKRSDALNAGAPPPSLLRRNSSPAGFLSNLVSESGFSITRGGSGGYDLAKNNNPHHGGQRLNPQLLSFTGPESGLSQISEGSESDDDDVGEETGRHHSSSYSNPASSGFVMDWDNSSSAPNSITSGFVMVHGDIYTCYNGLGDTQFSMPQTTVDRLLHIREDSIPCKVRAKRGCATHPRSIAERERRTRISGRLKKLQDLVPNMDKQTSYSDMLDLAVQHIKGLQNELEKLHQDMENCTCGCRPCKNDFLG</sequence>
<dbReference type="AlphaFoldDB" id="A0AAV2G1V4"/>
<keyword evidence="5" id="KW-0539">Nucleus</keyword>
<evidence type="ECO:0000313" key="10">
    <source>
        <dbReference type="Proteomes" id="UP001497516"/>
    </source>
</evidence>
<comment type="subcellular location">
    <subcellularLocation>
        <location evidence="1">Nucleus</location>
    </subcellularLocation>
</comment>
<dbReference type="InterPro" id="IPR045843">
    <property type="entry name" value="IND-like"/>
</dbReference>
<feature type="coiled-coil region" evidence="6">
    <location>
        <begin position="324"/>
        <end position="351"/>
    </location>
</feature>
<evidence type="ECO:0000256" key="2">
    <source>
        <dbReference type="ARBA" id="ARBA00023015"/>
    </source>
</evidence>
<feature type="region of interest" description="Disordered" evidence="7">
    <location>
        <begin position="157"/>
        <end position="215"/>
    </location>
</feature>
<dbReference type="PROSITE" id="PS50888">
    <property type="entry name" value="BHLH"/>
    <property type="match status" value="1"/>
</dbReference>
<evidence type="ECO:0000256" key="3">
    <source>
        <dbReference type="ARBA" id="ARBA00023125"/>
    </source>
</evidence>
<feature type="compositionally biased region" description="Low complexity" evidence="7">
    <location>
        <begin position="8"/>
        <end position="17"/>
    </location>
</feature>
<feature type="region of interest" description="Disordered" evidence="7">
    <location>
        <begin position="1"/>
        <end position="34"/>
    </location>
</feature>
<evidence type="ECO:0000256" key="6">
    <source>
        <dbReference type="SAM" id="Coils"/>
    </source>
</evidence>
<evidence type="ECO:0000256" key="5">
    <source>
        <dbReference type="ARBA" id="ARBA00023242"/>
    </source>
</evidence>
<evidence type="ECO:0000256" key="1">
    <source>
        <dbReference type="ARBA" id="ARBA00004123"/>
    </source>
</evidence>
<keyword evidence="6" id="KW-0175">Coiled coil</keyword>
<dbReference type="Pfam" id="PF00010">
    <property type="entry name" value="HLH"/>
    <property type="match status" value="1"/>
</dbReference>
<feature type="compositionally biased region" description="Low complexity" evidence="7">
    <location>
        <begin position="58"/>
        <end position="68"/>
    </location>
</feature>
<feature type="domain" description="BHLH" evidence="8">
    <location>
        <begin position="284"/>
        <end position="334"/>
    </location>
</feature>
<dbReference type="PANTHER" id="PTHR16223">
    <property type="entry name" value="TRANSCRIPTION FACTOR BHLH83-RELATED"/>
    <property type="match status" value="1"/>
</dbReference>
<feature type="compositionally biased region" description="Low complexity" evidence="7">
    <location>
        <begin position="78"/>
        <end position="88"/>
    </location>
</feature>
<evidence type="ECO:0000313" key="9">
    <source>
        <dbReference type="EMBL" id="CAL1404629.1"/>
    </source>
</evidence>
<dbReference type="SMART" id="SM00353">
    <property type="entry name" value="HLH"/>
    <property type="match status" value="1"/>
</dbReference>
<dbReference type="PANTHER" id="PTHR16223:SF177">
    <property type="entry name" value="TRANSCRIPTION FACTOR BHLH129"/>
    <property type="match status" value="1"/>
</dbReference>
<keyword evidence="2" id="KW-0805">Transcription regulation</keyword>
<dbReference type="GO" id="GO:0000978">
    <property type="term" value="F:RNA polymerase II cis-regulatory region sequence-specific DNA binding"/>
    <property type="evidence" value="ECO:0007669"/>
    <property type="project" value="TreeGrafter"/>
</dbReference>
<evidence type="ECO:0000259" key="8">
    <source>
        <dbReference type="PROSITE" id="PS50888"/>
    </source>
</evidence>
<gene>
    <name evidence="9" type="ORF">LTRI10_LOCUS44465</name>
</gene>
<dbReference type="InterPro" id="IPR011598">
    <property type="entry name" value="bHLH_dom"/>
</dbReference>
<keyword evidence="3" id="KW-0238">DNA-binding</keyword>
<dbReference type="InterPro" id="IPR045239">
    <property type="entry name" value="bHLH95_bHLH"/>
</dbReference>
<feature type="compositionally biased region" description="Acidic residues" evidence="7">
    <location>
        <begin position="192"/>
        <end position="201"/>
    </location>
</feature>
<name>A0AAV2G1V4_9ROSI</name>
<dbReference type="CDD" id="cd11393">
    <property type="entry name" value="bHLH_AtbHLH_like"/>
    <property type="match status" value="1"/>
</dbReference>
<dbReference type="GO" id="GO:0046983">
    <property type="term" value="F:protein dimerization activity"/>
    <property type="evidence" value="ECO:0007669"/>
    <property type="project" value="InterPro"/>
</dbReference>
<dbReference type="EMBL" id="OZ034820">
    <property type="protein sequence ID" value="CAL1404629.1"/>
    <property type="molecule type" value="Genomic_DNA"/>
</dbReference>
<protein>
    <recommendedName>
        <fullName evidence="8">BHLH domain-containing protein</fullName>
    </recommendedName>
</protein>
<dbReference type="GO" id="GO:0005634">
    <property type="term" value="C:nucleus"/>
    <property type="evidence" value="ECO:0007669"/>
    <property type="project" value="UniProtKB-SubCell"/>
</dbReference>
<evidence type="ECO:0000256" key="7">
    <source>
        <dbReference type="SAM" id="MobiDB-lite"/>
    </source>
</evidence>
<dbReference type="FunFam" id="4.10.280.10:FF:000021">
    <property type="entry name" value="Transcription factor bHLH130 family"/>
    <property type="match status" value="1"/>
</dbReference>
<evidence type="ECO:0000256" key="4">
    <source>
        <dbReference type="ARBA" id="ARBA00023163"/>
    </source>
</evidence>
<organism evidence="9 10">
    <name type="scientific">Linum trigynum</name>
    <dbReference type="NCBI Taxonomy" id="586398"/>
    <lineage>
        <taxon>Eukaryota</taxon>
        <taxon>Viridiplantae</taxon>
        <taxon>Streptophyta</taxon>
        <taxon>Embryophyta</taxon>
        <taxon>Tracheophyta</taxon>
        <taxon>Spermatophyta</taxon>
        <taxon>Magnoliopsida</taxon>
        <taxon>eudicotyledons</taxon>
        <taxon>Gunneridae</taxon>
        <taxon>Pentapetalae</taxon>
        <taxon>rosids</taxon>
        <taxon>fabids</taxon>
        <taxon>Malpighiales</taxon>
        <taxon>Linaceae</taxon>
        <taxon>Linum</taxon>
    </lineage>
</organism>
<dbReference type="SUPFAM" id="SSF47459">
    <property type="entry name" value="HLH, helix-loop-helix DNA-binding domain"/>
    <property type="match status" value="1"/>
</dbReference>
<feature type="region of interest" description="Disordered" evidence="7">
    <location>
        <begin position="57"/>
        <end position="132"/>
    </location>
</feature>
<accession>A0AAV2G1V4</accession>
<dbReference type="Gene3D" id="4.10.280.10">
    <property type="entry name" value="Helix-loop-helix DNA-binding domain"/>
    <property type="match status" value="1"/>
</dbReference>